<protein>
    <recommendedName>
        <fullName evidence="7">Large ribosomal subunit protein bL21c</fullName>
    </recommendedName>
</protein>
<comment type="subcellular location">
    <subcellularLocation>
        <location evidence="7">Plastid</location>
        <location evidence="7">Chloroplast</location>
    </subcellularLocation>
</comment>
<evidence type="ECO:0000256" key="5">
    <source>
        <dbReference type="ARBA" id="ARBA00022980"/>
    </source>
</evidence>
<dbReference type="Pfam" id="PF00829">
    <property type="entry name" value="Ribosomal_L21p"/>
    <property type="match status" value="1"/>
</dbReference>
<dbReference type="GeneID" id="29998453"/>
<keyword evidence="9" id="KW-0150">Chloroplast</keyword>
<evidence type="ECO:0000256" key="3">
    <source>
        <dbReference type="ARBA" id="ARBA00022730"/>
    </source>
</evidence>
<dbReference type="EMBL" id="LT622866">
    <property type="protein sequence ID" value="SCW21872.1"/>
    <property type="molecule type" value="Genomic_DNA"/>
</dbReference>
<dbReference type="GO" id="GO:0005762">
    <property type="term" value="C:mitochondrial large ribosomal subunit"/>
    <property type="evidence" value="ECO:0007669"/>
    <property type="project" value="TreeGrafter"/>
</dbReference>
<keyword evidence="5 7" id="KW-0689">Ribosomal protein</keyword>
<dbReference type="NCBIfam" id="TIGR00061">
    <property type="entry name" value="L21"/>
    <property type="match status" value="1"/>
</dbReference>
<name>A0A1G4NT60_9FLOR</name>
<dbReference type="GO" id="GO:0019843">
    <property type="term" value="F:rRNA binding"/>
    <property type="evidence" value="ECO:0007669"/>
    <property type="project" value="UniProtKB-UniRule"/>
</dbReference>
<dbReference type="AlphaFoldDB" id="A0A1G4NT60"/>
<evidence type="ECO:0000256" key="8">
    <source>
        <dbReference type="RuleBase" id="RU000563"/>
    </source>
</evidence>
<proteinExistence type="inferred from homology"/>
<reference evidence="9" key="1">
    <citation type="submission" date="2016-10" db="EMBL/GenBank/DDBJ databases">
        <title>Chloroplast genomes as a tool to resolve red algal phylogenies: a case study in the Nemaliales.</title>
        <authorList>
            <person name="Costa J.F."/>
            <person name="Lin S.M."/>
            <person name="Macaya E.C."/>
            <person name="Fernandez-Garcia C."/>
            <person name="Verbruggen H."/>
        </authorList>
    </citation>
    <scope>NUCLEOTIDE SEQUENCE</scope>
    <source>
        <strain evidence="9">J.0167</strain>
    </source>
</reference>
<geneLocation type="chloroplast" evidence="9"/>
<dbReference type="GO" id="GO:0009507">
    <property type="term" value="C:chloroplast"/>
    <property type="evidence" value="ECO:0007669"/>
    <property type="project" value="UniProtKB-SubCell"/>
</dbReference>
<dbReference type="GO" id="GO:0003735">
    <property type="term" value="F:structural constituent of ribosome"/>
    <property type="evidence" value="ECO:0007669"/>
    <property type="project" value="InterPro"/>
</dbReference>
<evidence type="ECO:0000256" key="1">
    <source>
        <dbReference type="ARBA" id="ARBA00008563"/>
    </source>
</evidence>
<dbReference type="SUPFAM" id="SSF141091">
    <property type="entry name" value="L21p-like"/>
    <property type="match status" value="1"/>
</dbReference>
<comment type="function">
    <text evidence="7 8">This protein binds to 23S rRNA.</text>
</comment>
<keyword evidence="2 9" id="KW-0934">Plastid</keyword>
<evidence type="ECO:0000256" key="6">
    <source>
        <dbReference type="ARBA" id="ARBA00023274"/>
    </source>
</evidence>
<dbReference type="InterPro" id="IPR036164">
    <property type="entry name" value="bL21-like_sf"/>
</dbReference>
<dbReference type="PANTHER" id="PTHR21349">
    <property type="entry name" value="50S RIBOSOMAL PROTEIN L21"/>
    <property type="match status" value="1"/>
</dbReference>
<organism evidence="9">
    <name type="scientific">Helminthocladia australis</name>
    <dbReference type="NCBI Taxonomy" id="260093"/>
    <lineage>
        <taxon>Eukaryota</taxon>
        <taxon>Rhodophyta</taxon>
        <taxon>Florideophyceae</taxon>
        <taxon>Nemaliophycidae</taxon>
        <taxon>Nemaliales</taxon>
        <taxon>Liagoraceae</taxon>
        <taxon>Helminthocladia</taxon>
    </lineage>
</organism>
<gene>
    <name evidence="7 9" type="primary">rpl21</name>
    <name evidence="9" type="ORF">J0167_18</name>
</gene>
<dbReference type="InterPro" id="IPR028909">
    <property type="entry name" value="bL21-like"/>
</dbReference>
<evidence type="ECO:0000256" key="2">
    <source>
        <dbReference type="ARBA" id="ARBA00022640"/>
    </source>
</evidence>
<dbReference type="HAMAP" id="MF_01363">
    <property type="entry name" value="Ribosomal_bL21"/>
    <property type="match status" value="1"/>
</dbReference>
<dbReference type="InterPro" id="IPR001787">
    <property type="entry name" value="Ribosomal_bL21"/>
</dbReference>
<dbReference type="InterPro" id="IPR018258">
    <property type="entry name" value="Ribosomal_bL21_CS"/>
</dbReference>
<comment type="subunit">
    <text evidence="7 8">Part of the 50S ribosomal subunit.</text>
</comment>
<keyword evidence="4 7" id="KW-0694">RNA-binding</keyword>
<evidence type="ECO:0000256" key="7">
    <source>
        <dbReference type="HAMAP-Rule" id="MF_01363"/>
    </source>
</evidence>
<keyword evidence="3 7" id="KW-0699">rRNA-binding</keyword>
<dbReference type="PROSITE" id="PS01169">
    <property type="entry name" value="RIBOSOMAL_L21"/>
    <property type="match status" value="1"/>
</dbReference>
<sequence length="107" mass="12411">MIYAILEASGKQIWVKPGKFYDIDRIPAQPGEYIKLEKVLFINNNDILTIGYPCINDTYATGKILKHIRGRKITVFKMKPKKNMYAKNGHRQEMSRILIEAIKINTK</sequence>
<keyword evidence="6 7" id="KW-0687">Ribonucleoprotein</keyword>
<evidence type="ECO:0000256" key="4">
    <source>
        <dbReference type="ARBA" id="ARBA00022884"/>
    </source>
</evidence>
<dbReference type="RefSeq" id="YP_009313618.1">
    <property type="nucleotide sequence ID" value="NC_031658.1"/>
</dbReference>
<accession>A0A1G4NT60</accession>
<evidence type="ECO:0000313" key="9">
    <source>
        <dbReference type="EMBL" id="SCW21872.1"/>
    </source>
</evidence>
<dbReference type="GO" id="GO:0006412">
    <property type="term" value="P:translation"/>
    <property type="evidence" value="ECO:0007669"/>
    <property type="project" value="UniProtKB-UniRule"/>
</dbReference>
<comment type="similarity">
    <text evidence="1 7 8">Belongs to the bacterial ribosomal protein bL21 family.</text>
</comment>
<reference evidence="9" key="2">
    <citation type="submission" date="2016-10" db="EMBL/GenBank/DDBJ databases">
        <authorList>
            <person name="de Groot N.N."/>
        </authorList>
    </citation>
    <scope>NUCLEOTIDE SEQUENCE</scope>
    <source>
        <strain evidence="9">J.0167</strain>
    </source>
</reference>
<dbReference type="PANTHER" id="PTHR21349:SF7">
    <property type="entry name" value="LARGE RIBOSOMAL SUBUNIT PROTEIN BL21C"/>
    <property type="match status" value="1"/>
</dbReference>